<evidence type="ECO:0000256" key="1">
    <source>
        <dbReference type="SAM" id="MobiDB-lite"/>
    </source>
</evidence>
<dbReference type="Gene3D" id="3.40.630.30">
    <property type="match status" value="1"/>
</dbReference>
<dbReference type="SUPFAM" id="SSF55729">
    <property type="entry name" value="Acyl-CoA N-acyltransferases (Nat)"/>
    <property type="match status" value="1"/>
</dbReference>
<feature type="domain" description="BioF2-like acetyltransferase" evidence="2">
    <location>
        <begin position="156"/>
        <end position="280"/>
    </location>
</feature>
<dbReference type="InterPro" id="IPR016181">
    <property type="entry name" value="Acyl_CoA_acyltransferase"/>
</dbReference>
<dbReference type="InterPro" id="IPR050644">
    <property type="entry name" value="PG_Glycine_Bridge_Synth"/>
</dbReference>
<feature type="region of interest" description="Disordered" evidence="1">
    <location>
        <begin position="1"/>
        <end position="22"/>
    </location>
</feature>
<comment type="caution">
    <text evidence="3">The sequence shown here is derived from an EMBL/GenBank/DDBJ whole genome shotgun (WGS) entry which is preliminary data.</text>
</comment>
<sequence>MSAVPSRTPTPLKDPQAEADWDRELGRYPVHTPFQRAGWTAAKAGAGYEQVFLSGAGYHLAGLVTHSAGGPVLTCTRGPAYADETALRTATKDIRTSFPEHEVRIGPYAEGTPAVRTAEHVLREAGWRPVGTQFHRMTATVALGSDEAMAARMSHGTRYTLKKADRAGVRVSARADEAAARRFAGCYADFAHRNGYRSLPNAYLEKLGAWFRRTGTGTYLFLTVGDELRSAALLLTAGRLGWVSRAPTTGSEPYGAVLFWESLRWLRDRGCTHCDLGGIHSDETGRAVLNGLTKFKLSLGAHLVPIVDEHVLYRRYHEGP</sequence>
<evidence type="ECO:0000313" key="3">
    <source>
        <dbReference type="EMBL" id="GAA2679482.1"/>
    </source>
</evidence>
<evidence type="ECO:0000313" key="4">
    <source>
        <dbReference type="Proteomes" id="UP001500994"/>
    </source>
</evidence>
<accession>A0ABP6EY48</accession>
<proteinExistence type="predicted"/>
<dbReference type="EMBL" id="BAAARK010000024">
    <property type="protein sequence ID" value="GAA2679482.1"/>
    <property type="molecule type" value="Genomic_DNA"/>
</dbReference>
<dbReference type="RefSeq" id="WP_344581745.1">
    <property type="nucleotide sequence ID" value="NZ_BAAARK010000024.1"/>
</dbReference>
<evidence type="ECO:0000259" key="2">
    <source>
        <dbReference type="Pfam" id="PF13480"/>
    </source>
</evidence>
<dbReference type="Pfam" id="PF13480">
    <property type="entry name" value="Acetyltransf_6"/>
    <property type="match status" value="1"/>
</dbReference>
<organism evidence="3 4">
    <name type="scientific">Streptomyces lunalinharesii</name>
    <dbReference type="NCBI Taxonomy" id="333384"/>
    <lineage>
        <taxon>Bacteria</taxon>
        <taxon>Bacillati</taxon>
        <taxon>Actinomycetota</taxon>
        <taxon>Actinomycetes</taxon>
        <taxon>Kitasatosporales</taxon>
        <taxon>Streptomycetaceae</taxon>
        <taxon>Streptomyces</taxon>
    </lineage>
</organism>
<dbReference type="Proteomes" id="UP001500994">
    <property type="component" value="Unassembled WGS sequence"/>
</dbReference>
<dbReference type="PANTHER" id="PTHR36174:SF1">
    <property type="entry name" value="LIPID II:GLYCINE GLYCYLTRANSFERASE"/>
    <property type="match status" value="1"/>
</dbReference>
<dbReference type="PANTHER" id="PTHR36174">
    <property type="entry name" value="LIPID II:GLYCINE GLYCYLTRANSFERASE"/>
    <property type="match status" value="1"/>
</dbReference>
<reference evidence="4" key="1">
    <citation type="journal article" date="2019" name="Int. J. Syst. Evol. Microbiol.">
        <title>The Global Catalogue of Microorganisms (GCM) 10K type strain sequencing project: providing services to taxonomists for standard genome sequencing and annotation.</title>
        <authorList>
            <consortium name="The Broad Institute Genomics Platform"/>
            <consortium name="The Broad Institute Genome Sequencing Center for Infectious Disease"/>
            <person name="Wu L."/>
            <person name="Ma J."/>
        </authorList>
    </citation>
    <scope>NUCLEOTIDE SEQUENCE [LARGE SCALE GENOMIC DNA]</scope>
    <source>
        <strain evidence="4">JCM 16374</strain>
    </source>
</reference>
<gene>
    <name evidence="3" type="ORF">GCM10009864_59620</name>
</gene>
<keyword evidence="4" id="KW-1185">Reference proteome</keyword>
<name>A0ABP6EY48_9ACTN</name>
<dbReference type="InterPro" id="IPR038740">
    <property type="entry name" value="BioF2-like_GNAT_dom"/>
</dbReference>
<protein>
    <recommendedName>
        <fullName evidence="2">BioF2-like acetyltransferase domain-containing protein</fullName>
    </recommendedName>
</protein>